<dbReference type="InterPro" id="IPR009731">
    <property type="entry name" value="P-like"/>
</dbReference>
<comment type="caution">
    <text evidence="1">The sequence shown here is derived from an EMBL/GenBank/DDBJ whole genome shotgun (WGS) entry which is preliminary data.</text>
</comment>
<gene>
    <name evidence="1" type="ORF">FAZ21_09140</name>
</gene>
<evidence type="ECO:0000313" key="2">
    <source>
        <dbReference type="Proteomes" id="UP000310016"/>
    </source>
</evidence>
<protein>
    <recommendedName>
        <fullName evidence="3">Replication protein</fullName>
    </recommendedName>
</protein>
<dbReference type="Pfam" id="PF06992">
    <property type="entry name" value="Phage_lambda_P"/>
    <property type="match status" value="1"/>
</dbReference>
<dbReference type="RefSeq" id="WP_136773140.1">
    <property type="nucleotide sequence ID" value="NZ_SUMF01000008.1"/>
</dbReference>
<name>A0A4U0PYV4_9NEIS</name>
<dbReference type="GO" id="GO:0006270">
    <property type="term" value="P:DNA replication initiation"/>
    <property type="evidence" value="ECO:0007669"/>
    <property type="project" value="InterPro"/>
</dbReference>
<evidence type="ECO:0000313" key="1">
    <source>
        <dbReference type="EMBL" id="TJZ73777.1"/>
    </source>
</evidence>
<dbReference type="OrthoDB" id="8592136at2"/>
<sequence length="263" mass="29402">MSSMPTTNVWLKSRTALDGRTAITHLFNRLSGMYPAIWRSSFRSQEEIDNWELTWAEAFQEDAITPAEVSHGLGQCRQRHDKPPSLTQFLKACRPTAALEPEALLHIAIECAAARRNGEPENWPSPRVFWAAQKMGGDLLGMPAAQLRGRWLAAWDRAAAMQDQPIPPAADPASALPAPGRITLTREEAQQRAAQIGLDVSRHRSDTHRRWAYDIAREPKRYPRCSVELALGALNTFGEDLARFPELLERARLLGVAIPEQTP</sequence>
<proteinExistence type="predicted"/>
<reference evidence="1 2" key="1">
    <citation type="submission" date="2019-04" db="EMBL/GenBank/DDBJ databases">
        <title>Chitiniphilus eburnea sp. nov., a novel chitinolytic bacterium isolated from aquaculture sludge.</title>
        <authorList>
            <person name="Sheng M."/>
        </authorList>
    </citation>
    <scope>NUCLEOTIDE SEQUENCE [LARGE SCALE GENOMIC DNA]</scope>
    <source>
        <strain evidence="1 2">HX-2-15</strain>
    </source>
</reference>
<evidence type="ECO:0008006" key="3">
    <source>
        <dbReference type="Google" id="ProtNLM"/>
    </source>
</evidence>
<accession>A0A4U0PYV4</accession>
<keyword evidence="2" id="KW-1185">Reference proteome</keyword>
<organism evidence="1 2">
    <name type="scientific">Chitiniphilus eburneus</name>
    <dbReference type="NCBI Taxonomy" id="2571148"/>
    <lineage>
        <taxon>Bacteria</taxon>
        <taxon>Pseudomonadati</taxon>
        <taxon>Pseudomonadota</taxon>
        <taxon>Betaproteobacteria</taxon>
        <taxon>Neisseriales</taxon>
        <taxon>Chitinibacteraceae</taxon>
        <taxon>Chitiniphilus</taxon>
    </lineage>
</organism>
<dbReference type="AlphaFoldDB" id="A0A4U0PYV4"/>
<dbReference type="Proteomes" id="UP000310016">
    <property type="component" value="Unassembled WGS sequence"/>
</dbReference>
<dbReference type="EMBL" id="SUMF01000008">
    <property type="protein sequence ID" value="TJZ73777.1"/>
    <property type="molecule type" value="Genomic_DNA"/>
</dbReference>